<protein>
    <submittedName>
        <fullName evidence="2">Uncharacterized protein</fullName>
    </submittedName>
</protein>
<keyword evidence="1" id="KW-0175">Coiled coil</keyword>
<evidence type="ECO:0000313" key="2">
    <source>
        <dbReference type="EMBL" id="MDT0594644.1"/>
    </source>
</evidence>
<keyword evidence="3" id="KW-1185">Reference proteome</keyword>
<accession>A0ABU2ZPU3</accession>
<name>A0ABU2ZPU3_9ALTE</name>
<evidence type="ECO:0000313" key="3">
    <source>
        <dbReference type="Proteomes" id="UP001253545"/>
    </source>
</evidence>
<evidence type="ECO:0000256" key="1">
    <source>
        <dbReference type="SAM" id="Coils"/>
    </source>
</evidence>
<proteinExistence type="predicted"/>
<reference evidence="2 3" key="1">
    <citation type="submission" date="2023-09" db="EMBL/GenBank/DDBJ databases">
        <authorList>
            <person name="Rey-Velasco X."/>
        </authorList>
    </citation>
    <scope>NUCLEOTIDE SEQUENCE [LARGE SCALE GENOMIC DNA]</scope>
    <source>
        <strain evidence="2 3">P117</strain>
    </source>
</reference>
<gene>
    <name evidence="2" type="ORF">RM552_07315</name>
</gene>
<dbReference type="PROSITE" id="PS51257">
    <property type="entry name" value="PROKAR_LIPOPROTEIN"/>
    <property type="match status" value="1"/>
</dbReference>
<dbReference type="Proteomes" id="UP001253545">
    <property type="component" value="Unassembled WGS sequence"/>
</dbReference>
<dbReference type="EMBL" id="JAVRHX010000001">
    <property type="protein sequence ID" value="MDT0594644.1"/>
    <property type="molecule type" value="Genomic_DNA"/>
</dbReference>
<feature type="coiled-coil region" evidence="1">
    <location>
        <begin position="154"/>
        <end position="195"/>
    </location>
</feature>
<comment type="caution">
    <text evidence="2">The sequence shown here is derived from an EMBL/GenBank/DDBJ whole genome shotgun (WGS) entry which is preliminary data.</text>
</comment>
<organism evidence="2 3">
    <name type="scientific">Glaciecola petra</name>
    <dbReference type="NCBI Taxonomy" id="3075602"/>
    <lineage>
        <taxon>Bacteria</taxon>
        <taxon>Pseudomonadati</taxon>
        <taxon>Pseudomonadota</taxon>
        <taxon>Gammaproteobacteria</taxon>
        <taxon>Alteromonadales</taxon>
        <taxon>Alteromonadaceae</taxon>
        <taxon>Glaciecola</taxon>
    </lineage>
</organism>
<sequence length="201" mass="23453">MLNPCMRIMASIALAGLLSGCELVPKFVKDAQQDQASNGIQLCMSEDNKVEFSEFCKLENWLIFTLETEQQEWSQRKSKIAVLGDNPRDLLIKILLSQYQDTPYQNRLRAQNWVLKLLPKVDPDMRELLKSIVYNNSQQLLEYESAITLISRVNVRQEKTIQDLQIQLQEREDRLQKQQDQVEQLLKIESDLIEQNRGSTR</sequence>
<dbReference type="RefSeq" id="WP_311368108.1">
    <property type="nucleotide sequence ID" value="NZ_JAVRHX010000001.1"/>
</dbReference>